<proteinExistence type="predicted"/>
<dbReference type="Proteomes" id="UP000324222">
    <property type="component" value="Unassembled WGS sequence"/>
</dbReference>
<name>A0A5B7DGT4_PORTR</name>
<sequence length="76" mass="8657">MLLADSDTITRNKITTGNRFTEFINHPLQRQEETDHILSFPARPPSRAAEHKRAGIEKHPEQLIQPSTLATYFKGS</sequence>
<feature type="compositionally biased region" description="Basic and acidic residues" evidence="1">
    <location>
        <begin position="48"/>
        <end position="61"/>
    </location>
</feature>
<comment type="caution">
    <text evidence="2">The sequence shown here is derived from an EMBL/GenBank/DDBJ whole genome shotgun (WGS) entry which is preliminary data.</text>
</comment>
<evidence type="ECO:0000313" key="3">
    <source>
        <dbReference type="Proteomes" id="UP000324222"/>
    </source>
</evidence>
<dbReference type="AlphaFoldDB" id="A0A5B7DGT4"/>
<dbReference type="EMBL" id="VSRR010000900">
    <property type="protein sequence ID" value="MPC20691.1"/>
    <property type="molecule type" value="Genomic_DNA"/>
</dbReference>
<accession>A0A5B7DGT4</accession>
<protein>
    <submittedName>
        <fullName evidence="2">Uncharacterized protein</fullName>
    </submittedName>
</protein>
<evidence type="ECO:0000256" key="1">
    <source>
        <dbReference type="SAM" id="MobiDB-lite"/>
    </source>
</evidence>
<evidence type="ECO:0000313" key="2">
    <source>
        <dbReference type="EMBL" id="MPC20691.1"/>
    </source>
</evidence>
<keyword evidence="3" id="KW-1185">Reference proteome</keyword>
<feature type="region of interest" description="Disordered" evidence="1">
    <location>
        <begin position="41"/>
        <end position="61"/>
    </location>
</feature>
<reference evidence="2 3" key="1">
    <citation type="submission" date="2019-05" db="EMBL/GenBank/DDBJ databases">
        <title>Another draft genome of Portunus trituberculatus and its Hox gene families provides insights of decapod evolution.</title>
        <authorList>
            <person name="Jeong J.-H."/>
            <person name="Song I."/>
            <person name="Kim S."/>
            <person name="Choi T."/>
            <person name="Kim D."/>
            <person name="Ryu S."/>
            <person name="Kim W."/>
        </authorList>
    </citation>
    <scope>NUCLEOTIDE SEQUENCE [LARGE SCALE GENOMIC DNA]</scope>
    <source>
        <tissue evidence="2">Muscle</tissue>
    </source>
</reference>
<gene>
    <name evidence="2" type="ORF">E2C01_013645</name>
</gene>
<organism evidence="2 3">
    <name type="scientific">Portunus trituberculatus</name>
    <name type="common">Swimming crab</name>
    <name type="synonym">Neptunus trituberculatus</name>
    <dbReference type="NCBI Taxonomy" id="210409"/>
    <lineage>
        <taxon>Eukaryota</taxon>
        <taxon>Metazoa</taxon>
        <taxon>Ecdysozoa</taxon>
        <taxon>Arthropoda</taxon>
        <taxon>Crustacea</taxon>
        <taxon>Multicrustacea</taxon>
        <taxon>Malacostraca</taxon>
        <taxon>Eumalacostraca</taxon>
        <taxon>Eucarida</taxon>
        <taxon>Decapoda</taxon>
        <taxon>Pleocyemata</taxon>
        <taxon>Brachyura</taxon>
        <taxon>Eubrachyura</taxon>
        <taxon>Portunoidea</taxon>
        <taxon>Portunidae</taxon>
        <taxon>Portuninae</taxon>
        <taxon>Portunus</taxon>
    </lineage>
</organism>